<keyword evidence="6" id="KW-0349">Heme</keyword>
<gene>
    <name evidence="8" type="ORF">Acr_05g0002270</name>
</gene>
<dbReference type="EMBL" id="BJWL01000005">
    <property type="protein sequence ID" value="GFY86588.1"/>
    <property type="molecule type" value="Genomic_DNA"/>
</dbReference>
<dbReference type="PROSITE" id="PS00086">
    <property type="entry name" value="CYTOCHROME_P450"/>
    <property type="match status" value="1"/>
</dbReference>
<dbReference type="PANTHER" id="PTHR24286:SF305">
    <property type="entry name" value="CYTOCHROME P450 708A2"/>
    <property type="match status" value="1"/>
</dbReference>
<evidence type="ECO:0000256" key="7">
    <source>
        <dbReference type="SAM" id="Phobius"/>
    </source>
</evidence>
<evidence type="ECO:0000256" key="2">
    <source>
        <dbReference type="ARBA" id="ARBA00022692"/>
    </source>
</evidence>
<dbReference type="GO" id="GO:0010268">
    <property type="term" value="P:brassinosteroid homeostasis"/>
    <property type="evidence" value="ECO:0007669"/>
    <property type="project" value="TreeGrafter"/>
</dbReference>
<comment type="caution">
    <text evidence="8">The sequence shown here is derived from an EMBL/GenBank/DDBJ whole genome shotgun (WGS) entry which is preliminary data.</text>
</comment>
<feature type="transmembrane region" description="Helical" evidence="7">
    <location>
        <begin position="6"/>
        <end position="24"/>
    </location>
</feature>
<proteinExistence type="inferred from homology"/>
<keyword evidence="2 7" id="KW-0812">Transmembrane</keyword>
<sequence>MWSAGVILGGVVAVLTIFIIHWTYKWKNPKGSSNGGVLPPGSMGWPLIGETLHLLIPSRSLDLHPFIKKRIQRYGPLFRTSLAGRSVIVSTDTKVNHYLILQEGRSVEMWYMDSFAKLFKQDGGSNPNAFGPTHRYIRSIVLSYFGPDSLREKLLPQIEQMVDSTLGIWSRQGSVSVKEATATMVFDCTAKQMIGYDPKKSPDKIVAKFTSMLQGFMSFPLNIPGTAFHRCLKTKKEMIKMIRNKLREKRDSPDQAFGGDLLDQAVKEMGTEKFLTEDFIVHFIFGALFASFDSISSAITLAFKLLTENPSVVDELRELDSNVISQNFTPFGGGMRQCAGAEFAKAFMATFFHVLVTKYRWTKIKGGGNVGRTPVLDFGDGIHIKVSEIA</sequence>
<keyword evidence="6" id="KW-0560">Oxidoreductase</keyword>
<dbReference type="PANTHER" id="PTHR24286">
    <property type="entry name" value="CYTOCHROME P450 26"/>
    <property type="match status" value="1"/>
</dbReference>
<evidence type="ECO:0000256" key="5">
    <source>
        <dbReference type="ARBA" id="ARBA00023004"/>
    </source>
</evidence>
<dbReference type="Proteomes" id="UP000585474">
    <property type="component" value="Unassembled WGS sequence"/>
</dbReference>
<keyword evidence="5 6" id="KW-0408">Iron</keyword>
<evidence type="ECO:0000256" key="3">
    <source>
        <dbReference type="ARBA" id="ARBA00022723"/>
    </source>
</evidence>
<dbReference type="GO" id="GO:0016020">
    <property type="term" value="C:membrane"/>
    <property type="evidence" value="ECO:0007669"/>
    <property type="project" value="UniProtKB-SubCell"/>
</dbReference>
<dbReference type="OrthoDB" id="1372046at2759"/>
<name>A0A7J0EJF1_9ERIC</name>
<evidence type="ECO:0000313" key="8">
    <source>
        <dbReference type="EMBL" id="GFY86588.1"/>
    </source>
</evidence>
<dbReference type="GO" id="GO:0016132">
    <property type="term" value="P:brassinosteroid biosynthetic process"/>
    <property type="evidence" value="ECO:0007669"/>
    <property type="project" value="TreeGrafter"/>
</dbReference>
<dbReference type="GO" id="GO:0005506">
    <property type="term" value="F:iron ion binding"/>
    <property type="evidence" value="ECO:0007669"/>
    <property type="project" value="InterPro"/>
</dbReference>
<keyword evidence="6" id="KW-0503">Monooxygenase</keyword>
<dbReference type="GO" id="GO:0020037">
    <property type="term" value="F:heme binding"/>
    <property type="evidence" value="ECO:0007669"/>
    <property type="project" value="InterPro"/>
</dbReference>
<protein>
    <submittedName>
        <fullName evidence="8">Cytochrome P450, family 702, subfamily A, polypeptide 6</fullName>
    </submittedName>
</protein>
<evidence type="ECO:0000256" key="1">
    <source>
        <dbReference type="ARBA" id="ARBA00004167"/>
    </source>
</evidence>
<reference evidence="8 9" key="1">
    <citation type="submission" date="2019-07" db="EMBL/GenBank/DDBJ databases">
        <title>De Novo Assembly of kiwifruit Actinidia rufa.</title>
        <authorList>
            <person name="Sugita-Konishi S."/>
            <person name="Sato K."/>
            <person name="Mori E."/>
            <person name="Abe Y."/>
            <person name="Kisaki G."/>
            <person name="Hamano K."/>
            <person name="Suezawa K."/>
            <person name="Otani M."/>
            <person name="Fukuda T."/>
            <person name="Manabe T."/>
            <person name="Gomi K."/>
            <person name="Tabuchi M."/>
            <person name="Akimitsu K."/>
            <person name="Kataoka I."/>
        </authorList>
    </citation>
    <scope>NUCLEOTIDE SEQUENCE [LARGE SCALE GENOMIC DNA]</scope>
    <source>
        <strain evidence="9">cv. Fuchu</strain>
    </source>
</reference>
<dbReference type="GO" id="GO:0016705">
    <property type="term" value="F:oxidoreductase activity, acting on paired donors, with incorporation or reduction of molecular oxygen"/>
    <property type="evidence" value="ECO:0007669"/>
    <property type="project" value="InterPro"/>
</dbReference>
<keyword evidence="9" id="KW-1185">Reference proteome</keyword>
<evidence type="ECO:0000256" key="4">
    <source>
        <dbReference type="ARBA" id="ARBA00022989"/>
    </source>
</evidence>
<keyword evidence="3 6" id="KW-0479">Metal-binding</keyword>
<accession>A0A7J0EJF1</accession>
<dbReference type="InterPro" id="IPR001128">
    <property type="entry name" value="Cyt_P450"/>
</dbReference>
<keyword evidence="7" id="KW-0472">Membrane</keyword>
<keyword evidence="4 7" id="KW-1133">Transmembrane helix</keyword>
<comment type="similarity">
    <text evidence="6">Belongs to the cytochrome P450 family.</text>
</comment>
<evidence type="ECO:0000313" key="9">
    <source>
        <dbReference type="Proteomes" id="UP000585474"/>
    </source>
</evidence>
<organism evidence="8 9">
    <name type="scientific">Actinidia rufa</name>
    <dbReference type="NCBI Taxonomy" id="165716"/>
    <lineage>
        <taxon>Eukaryota</taxon>
        <taxon>Viridiplantae</taxon>
        <taxon>Streptophyta</taxon>
        <taxon>Embryophyta</taxon>
        <taxon>Tracheophyta</taxon>
        <taxon>Spermatophyta</taxon>
        <taxon>Magnoliopsida</taxon>
        <taxon>eudicotyledons</taxon>
        <taxon>Gunneridae</taxon>
        <taxon>Pentapetalae</taxon>
        <taxon>asterids</taxon>
        <taxon>Ericales</taxon>
        <taxon>Actinidiaceae</taxon>
        <taxon>Actinidia</taxon>
    </lineage>
</organism>
<evidence type="ECO:0000256" key="6">
    <source>
        <dbReference type="RuleBase" id="RU000461"/>
    </source>
</evidence>
<dbReference type="InterPro" id="IPR017972">
    <property type="entry name" value="Cyt_P450_CS"/>
</dbReference>
<dbReference type="Pfam" id="PF00067">
    <property type="entry name" value="p450"/>
    <property type="match status" value="2"/>
</dbReference>
<dbReference type="AlphaFoldDB" id="A0A7J0EJF1"/>
<comment type="subcellular location">
    <subcellularLocation>
        <location evidence="1">Membrane</location>
        <topology evidence="1">Single-pass membrane protein</topology>
    </subcellularLocation>
</comment>
<dbReference type="InterPro" id="IPR036396">
    <property type="entry name" value="Cyt_P450_sf"/>
</dbReference>
<dbReference type="GO" id="GO:0016125">
    <property type="term" value="P:sterol metabolic process"/>
    <property type="evidence" value="ECO:0007669"/>
    <property type="project" value="TreeGrafter"/>
</dbReference>
<dbReference type="GO" id="GO:0004497">
    <property type="term" value="F:monooxygenase activity"/>
    <property type="evidence" value="ECO:0007669"/>
    <property type="project" value="UniProtKB-KW"/>
</dbReference>
<dbReference type="SUPFAM" id="SSF48264">
    <property type="entry name" value="Cytochrome P450"/>
    <property type="match status" value="1"/>
</dbReference>
<dbReference type="Gene3D" id="1.10.630.10">
    <property type="entry name" value="Cytochrome P450"/>
    <property type="match status" value="2"/>
</dbReference>